<dbReference type="EMBL" id="LUUI01000101">
    <property type="protein sequence ID" value="OAI15596.1"/>
    <property type="molecule type" value="Genomic_DNA"/>
</dbReference>
<dbReference type="InterPro" id="IPR007055">
    <property type="entry name" value="BON_dom"/>
</dbReference>
<organism evidence="2 3">
    <name type="scientific">Methylomonas lenta</name>
    <dbReference type="NCBI Taxonomy" id="980561"/>
    <lineage>
        <taxon>Bacteria</taxon>
        <taxon>Pseudomonadati</taxon>
        <taxon>Pseudomonadota</taxon>
        <taxon>Gammaproteobacteria</taxon>
        <taxon>Methylococcales</taxon>
        <taxon>Methylococcaceae</taxon>
        <taxon>Methylomonas</taxon>
    </lineage>
</organism>
<dbReference type="PROSITE" id="PS50914">
    <property type="entry name" value="BON"/>
    <property type="match status" value="1"/>
</dbReference>
<dbReference type="PROSITE" id="PS51257">
    <property type="entry name" value="PROKAR_LIPOPROTEIN"/>
    <property type="match status" value="1"/>
</dbReference>
<keyword evidence="3" id="KW-1185">Reference proteome</keyword>
<name>A0A177NC10_9GAMM</name>
<accession>A0A177NC10</accession>
<feature type="domain" description="BON" evidence="1">
    <location>
        <begin position="132"/>
        <end position="200"/>
    </location>
</feature>
<evidence type="ECO:0000259" key="1">
    <source>
        <dbReference type="PROSITE" id="PS50914"/>
    </source>
</evidence>
<dbReference type="PANTHER" id="PTHR34606:SF16">
    <property type="entry name" value="BON DOMAIN-CONTAINING PROTEIN"/>
    <property type="match status" value="1"/>
</dbReference>
<dbReference type="STRING" id="980561.A1359_09280"/>
<proteinExistence type="predicted"/>
<dbReference type="Proteomes" id="UP000078476">
    <property type="component" value="Unassembled WGS sequence"/>
</dbReference>
<gene>
    <name evidence="2" type="ORF">A1359_09280</name>
</gene>
<dbReference type="Pfam" id="PF04972">
    <property type="entry name" value="BON"/>
    <property type="match status" value="1"/>
</dbReference>
<evidence type="ECO:0000313" key="3">
    <source>
        <dbReference type="Proteomes" id="UP000078476"/>
    </source>
</evidence>
<dbReference type="Gene3D" id="3.30.1340.30">
    <property type="match status" value="1"/>
</dbReference>
<sequence length="206" mass="21620">MKTTPDSIQKSLTNRMLAISCLAAALGLVACQPEGSAEKAGQKIDKAVENVGQKVEQTTESADKKMDSVKQTVAEQADKTGATIDESKDTANSELKKAGEAFDKAINNTGKQLVDAKEAVVDAASTTGEFIDDSAITTQIKASMINDEFLKASVIEVTTVNGVVTLKGSLDSEQLVGRAIGLVNSQQGVKSVQNELMVSDSVPSKQ</sequence>
<dbReference type="OrthoDB" id="5569442at2"/>
<dbReference type="Gene3D" id="1.20.120.20">
    <property type="entry name" value="Apolipoprotein"/>
    <property type="match status" value="1"/>
</dbReference>
<dbReference type="InterPro" id="IPR014004">
    <property type="entry name" value="Transpt-assoc_nodulatn_dom_bac"/>
</dbReference>
<protein>
    <recommendedName>
        <fullName evidence="1">BON domain-containing protein</fullName>
    </recommendedName>
</protein>
<reference evidence="2 3" key="1">
    <citation type="submission" date="2016-03" db="EMBL/GenBank/DDBJ databases">
        <authorList>
            <person name="Ploux O."/>
        </authorList>
    </citation>
    <scope>NUCLEOTIDE SEQUENCE [LARGE SCALE GENOMIC DNA]</scope>
    <source>
        <strain evidence="2 3">R-45370</strain>
    </source>
</reference>
<dbReference type="RefSeq" id="WP_066982029.1">
    <property type="nucleotide sequence ID" value="NZ_LUUI01000101.1"/>
</dbReference>
<dbReference type="PANTHER" id="PTHR34606">
    <property type="entry name" value="BON DOMAIN-CONTAINING PROTEIN"/>
    <property type="match status" value="1"/>
</dbReference>
<dbReference type="InterPro" id="IPR051686">
    <property type="entry name" value="Lipoprotein_DolP"/>
</dbReference>
<evidence type="ECO:0000313" key="2">
    <source>
        <dbReference type="EMBL" id="OAI15596.1"/>
    </source>
</evidence>
<dbReference type="AlphaFoldDB" id="A0A177NC10"/>
<comment type="caution">
    <text evidence="2">The sequence shown here is derived from an EMBL/GenBank/DDBJ whole genome shotgun (WGS) entry which is preliminary data.</text>
</comment>
<dbReference type="SMART" id="SM00749">
    <property type="entry name" value="BON"/>
    <property type="match status" value="1"/>
</dbReference>